<dbReference type="Proteomes" id="UP000570493">
    <property type="component" value="Unassembled WGS sequence"/>
</dbReference>
<protein>
    <submittedName>
        <fullName evidence="2">HipA domain-containing protein</fullName>
    </submittedName>
</protein>
<sequence>MLYIEEIIRKMEQGKTEPYLCRDSIQDMYVVKRLTATFVGCIKEWICARLAKEFGLPIPPFSLAEIDEYLIEYNTEHRNNLGEGIAFASKFVEDLQEVNYSLLDEAQIEVLKDLYIFDYWIKNADRTLSESGGNPNLFYKQSTNEVIVIDHNLAFDSTFKVEDHESIHVSARFWPGQLGLFDKGDYKNRMSHAISFWDEIINEIPIEWLELIPDSDVFFAQLKVVLEKFKNDEFWEVI</sequence>
<gene>
    <name evidence="2" type="ORF">HHO47_06730</name>
</gene>
<dbReference type="EMBL" id="JABBMT010000007">
    <property type="protein sequence ID" value="NMM40544.1"/>
    <property type="molecule type" value="Genomic_DNA"/>
</dbReference>
<dbReference type="AlphaFoldDB" id="A0A7Y0DS23"/>
<proteinExistence type="predicted"/>
<evidence type="ECO:0000313" key="3">
    <source>
        <dbReference type="Proteomes" id="UP000570493"/>
    </source>
</evidence>
<accession>A0A7Y0DS23</accession>
<evidence type="ECO:0000259" key="1">
    <source>
        <dbReference type="Pfam" id="PF20613"/>
    </source>
</evidence>
<evidence type="ECO:0000313" key="2">
    <source>
        <dbReference type="EMBL" id="NMM40544.1"/>
    </source>
</evidence>
<organism evidence="2 3">
    <name type="scientific">Pseudoalteromonas arctica</name>
    <dbReference type="NCBI Taxonomy" id="394751"/>
    <lineage>
        <taxon>Bacteria</taxon>
        <taxon>Pseudomonadati</taxon>
        <taxon>Pseudomonadota</taxon>
        <taxon>Gammaproteobacteria</taxon>
        <taxon>Alteromonadales</taxon>
        <taxon>Pseudoalteromonadaceae</taxon>
        <taxon>Pseudoalteromonas</taxon>
    </lineage>
</organism>
<name>A0A7Y0DS23_9GAMM</name>
<dbReference type="RefSeq" id="WP_169019600.1">
    <property type="nucleotide sequence ID" value="NZ_JABBMT010000007.1"/>
</dbReference>
<dbReference type="InterPro" id="IPR046748">
    <property type="entry name" value="HipA_2"/>
</dbReference>
<keyword evidence="3" id="KW-1185">Reference proteome</keyword>
<feature type="domain" description="HipA-like kinase" evidence="1">
    <location>
        <begin position="4"/>
        <end position="237"/>
    </location>
</feature>
<dbReference type="Pfam" id="PF20613">
    <property type="entry name" value="HipA_2"/>
    <property type="match status" value="1"/>
</dbReference>
<comment type="caution">
    <text evidence="2">The sequence shown here is derived from an EMBL/GenBank/DDBJ whole genome shotgun (WGS) entry which is preliminary data.</text>
</comment>
<reference evidence="2" key="1">
    <citation type="submission" date="2020-04" db="EMBL/GenBank/DDBJ databases">
        <title>Genome Sequencing for Pseudoaltermonas arctica.</title>
        <authorList>
            <person name="Elkins N.S."/>
        </authorList>
    </citation>
    <scope>NUCLEOTIDE SEQUENCE [LARGE SCALE GENOMIC DNA]</scope>
    <source>
        <strain evidence="2">NEC-BIFX-2020_0012</strain>
    </source>
</reference>